<dbReference type="RefSeq" id="WP_147055405.1">
    <property type="nucleotide sequence ID" value="NZ_CP042437.1"/>
</dbReference>
<dbReference type="GO" id="GO:0003677">
    <property type="term" value="F:DNA binding"/>
    <property type="evidence" value="ECO:0007669"/>
    <property type="project" value="UniProtKB-KW"/>
</dbReference>
<name>A0A5B8W3Q8_9SPHI</name>
<dbReference type="InterPro" id="IPR036390">
    <property type="entry name" value="WH_DNA-bd_sf"/>
</dbReference>
<evidence type="ECO:0000259" key="5">
    <source>
        <dbReference type="PROSITE" id="PS50931"/>
    </source>
</evidence>
<dbReference type="GO" id="GO:0005829">
    <property type="term" value="C:cytosol"/>
    <property type="evidence" value="ECO:0007669"/>
    <property type="project" value="TreeGrafter"/>
</dbReference>
<evidence type="ECO:0000313" key="6">
    <source>
        <dbReference type="EMBL" id="QEC77582.1"/>
    </source>
</evidence>
<evidence type="ECO:0000256" key="4">
    <source>
        <dbReference type="ARBA" id="ARBA00023163"/>
    </source>
</evidence>
<dbReference type="Proteomes" id="UP000321362">
    <property type="component" value="Chromosome"/>
</dbReference>
<organism evidence="6 7">
    <name type="scientific">Mucilaginibacter ginsenosidivorax</name>
    <dbReference type="NCBI Taxonomy" id="862126"/>
    <lineage>
        <taxon>Bacteria</taxon>
        <taxon>Pseudomonadati</taxon>
        <taxon>Bacteroidota</taxon>
        <taxon>Sphingobacteriia</taxon>
        <taxon>Sphingobacteriales</taxon>
        <taxon>Sphingobacteriaceae</taxon>
        <taxon>Mucilaginibacter</taxon>
    </lineage>
</organism>
<protein>
    <submittedName>
        <fullName evidence="6">LysR family transcriptional regulator</fullName>
    </submittedName>
</protein>
<dbReference type="KEGG" id="mgk:FSB76_17130"/>
<sequence length="289" mass="33410">MDLQQIKNFLALADELHFWNTSAKQNITQSALSRQIKSLEDELDVQLFERTKRSVKLTPAGEFLKTKWAGIVDEFNFIHQFAKKIELGETGSIRIAHPDSISFSTLPQLILDISIRYPELKIEMIQLAYEDEQEFLTKYKIDLKFSRDINRLDNISTMKVQTDHLALVLPQEHAFKELADITAKSLQTQKFIMPRSNSSSSYSQLTRQVFEHYGISPESFYTSDFGSTIISLITRQFGISIMPYSYANQGYQGIRFIELPFESNLFVHWRTDDHSPILKNILRMVEGLA</sequence>
<dbReference type="OrthoDB" id="9803735at2"/>
<dbReference type="FunFam" id="1.10.10.10:FF:000001">
    <property type="entry name" value="LysR family transcriptional regulator"/>
    <property type="match status" value="1"/>
</dbReference>
<dbReference type="SUPFAM" id="SSF46785">
    <property type="entry name" value="Winged helix' DNA-binding domain"/>
    <property type="match status" value="1"/>
</dbReference>
<dbReference type="Pfam" id="PF00126">
    <property type="entry name" value="HTH_1"/>
    <property type="match status" value="1"/>
</dbReference>
<evidence type="ECO:0000256" key="2">
    <source>
        <dbReference type="ARBA" id="ARBA00023015"/>
    </source>
</evidence>
<dbReference type="SUPFAM" id="SSF53850">
    <property type="entry name" value="Periplasmic binding protein-like II"/>
    <property type="match status" value="1"/>
</dbReference>
<dbReference type="EMBL" id="CP042437">
    <property type="protein sequence ID" value="QEC77582.1"/>
    <property type="molecule type" value="Genomic_DNA"/>
</dbReference>
<dbReference type="Gene3D" id="1.10.10.10">
    <property type="entry name" value="Winged helix-like DNA-binding domain superfamily/Winged helix DNA-binding domain"/>
    <property type="match status" value="1"/>
</dbReference>
<gene>
    <name evidence="6" type="ORF">FSB76_17130</name>
</gene>
<reference evidence="6 7" key="1">
    <citation type="journal article" date="2013" name="J. Microbiol.">
        <title>Mucilaginibacter ginsenosidivorax sp. nov., with ginsenoside converting activity isolated from sediment.</title>
        <authorList>
            <person name="Kim J.K."/>
            <person name="Choi T.E."/>
            <person name="Liu Q.M."/>
            <person name="Park H.Y."/>
            <person name="Yi T.H."/>
            <person name="Yoon M.H."/>
            <person name="Kim S.C."/>
            <person name="Im W.T."/>
        </authorList>
    </citation>
    <scope>NUCLEOTIDE SEQUENCE [LARGE SCALE GENOMIC DNA]</scope>
    <source>
        <strain evidence="6 7">KHI28</strain>
    </source>
</reference>
<dbReference type="InterPro" id="IPR050950">
    <property type="entry name" value="HTH-type_LysR_regulators"/>
</dbReference>
<evidence type="ECO:0000256" key="3">
    <source>
        <dbReference type="ARBA" id="ARBA00023125"/>
    </source>
</evidence>
<comment type="similarity">
    <text evidence="1">Belongs to the LysR transcriptional regulatory family.</text>
</comment>
<dbReference type="InterPro" id="IPR036388">
    <property type="entry name" value="WH-like_DNA-bd_sf"/>
</dbReference>
<dbReference type="InterPro" id="IPR000847">
    <property type="entry name" value="LysR_HTH_N"/>
</dbReference>
<keyword evidence="2" id="KW-0805">Transcription regulation</keyword>
<dbReference type="CDD" id="cd08414">
    <property type="entry name" value="PBP2_LTTR_aromatics_like"/>
    <property type="match status" value="1"/>
</dbReference>
<dbReference type="AlphaFoldDB" id="A0A5B8W3Q8"/>
<dbReference type="PRINTS" id="PR00039">
    <property type="entry name" value="HTHLYSR"/>
</dbReference>
<proteinExistence type="inferred from homology"/>
<evidence type="ECO:0000313" key="7">
    <source>
        <dbReference type="Proteomes" id="UP000321362"/>
    </source>
</evidence>
<dbReference type="InterPro" id="IPR005119">
    <property type="entry name" value="LysR_subst-bd"/>
</dbReference>
<keyword evidence="4" id="KW-0804">Transcription</keyword>
<keyword evidence="3" id="KW-0238">DNA-binding</keyword>
<dbReference type="Gene3D" id="3.40.190.10">
    <property type="entry name" value="Periplasmic binding protein-like II"/>
    <property type="match status" value="2"/>
</dbReference>
<dbReference type="PANTHER" id="PTHR30419:SF8">
    <property type="entry name" value="NITROGEN ASSIMILATION TRANSCRIPTIONAL ACTIVATOR-RELATED"/>
    <property type="match status" value="1"/>
</dbReference>
<dbReference type="PANTHER" id="PTHR30419">
    <property type="entry name" value="HTH-TYPE TRANSCRIPTIONAL REGULATOR YBHD"/>
    <property type="match status" value="1"/>
</dbReference>
<dbReference type="PROSITE" id="PS50931">
    <property type="entry name" value="HTH_LYSR"/>
    <property type="match status" value="1"/>
</dbReference>
<accession>A0A5B8W3Q8</accession>
<feature type="domain" description="HTH lysR-type" evidence="5">
    <location>
        <begin position="1"/>
        <end position="58"/>
    </location>
</feature>
<evidence type="ECO:0000256" key="1">
    <source>
        <dbReference type="ARBA" id="ARBA00009437"/>
    </source>
</evidence>
<dbReference type="GO" id="GO:0003700">
    <property type="term" value="F:DNA-binding transcription factor activity"/>
    <property type="evidence" value="ECO:0007669"/>
    <property type="project" value="InterPro"/>
</dbReference>
<keyword evidence="7" id="KW-1185">Reference proteome</keyword>
<dbReference type="Pfam" id="PF03466">
    <property type="entry name" value="LysR_substrate"/>
    <property type="match status" value="1"/>
</dbReference>